<dbReference type="EMBL" id="JACHVZ010000019">
    <property type="protein sequence ID" value="MBB2931379.1"/>
    <property type="molecule type" value="Genomic_DNA"/>
</dbReference>
<keyword evidence="1" id="KW-0812">Transmembrane</keyword>
<evidence type="ECO:0000313" key="3">
    <source>
        <dbReference type="Proteomes" id="UP000533533"/>
    </source>
</evidence>
<organism evidence="2 3">
    <name type="scientific">Paraburkholderia silvatlantica</name>
    <dbReference type="NCBI Taxonomy" id="321895"/>
    <lineage>
        <taxon>Bacteria</taxon>
        <taxon>Pseudomonadati</taxon>
        <taxon>Pseudomonadota</taxon>
        <taxon>Betaproteobacteria</taxon>
        <taxon>Burkholderiales</taxon>
        <taxon>Burkholderiaceae</taxon>
        <taxon>Paraburkholderia</taxon>
    </lineage>
</organism>
<keyword evidence="2" id="KW-0675">Receptor</keyword>
<proteinExistence type="predicted"/>
<dbReference type="Gene3D" id="3.40.190.10">
    <property type="entry name" value="Periplasmic binding protein-like II"/>
    <property type="match status" value="2"/>
</dbReference>
<dbReference type="PANTHER" id="PTHR42941">
    <property type="entry name" value="SLL1037 PROTEIN"/>
    <property type="match status" value="1"/>
</dbReference>
<keyword evidence="3" id="KW-1185">Reference proteome</keyword>
<accession>A0ABR6FXV9</accession>
<sequence length="432" mass="47902">MTRAKRRFLIAGVIVLLAAFGWVVAIVAAPAFQRTIVMTSGADNGIYRGFADRYAPILKRAGIKLDIRSSSGSVENYERLRDPNSAYEAGFIQSGTTSPKETDGLQTIAAVSYEPIWVFYRGDTTVDRLSQLRGKKISTGVPGSGLLNVAQVLLGYSGITSQNSTLLQMDAPAAYQGLESGRIDAAFFIGRPDAEMQKTLLNSNLKLMSFAQADALVQKFPSLSKIVLPRASTSVVDDLPRTDVTLLAATALLVSKDTLHPALVYLLLDAAHAVHGGEDYFTPLGTFPNLKTEEFPVSDESVRYFKSGQPFLYRSLPFWLASVIERRLLILVPFAALLIGLLQALPRLLEARMKKRLVVWYREIKALEDEVWSNSEPTRSQIAQWSEEIENIDANASRIRIPYRYFQDVYALKQAIGVVRDRIAHVAQRTKE</sequence>
<dbReference type="Pfam" id="PF16868">
    <property type="entry name" value="NMT1_3"/>
    <property type="match status" value="1"/>
</dbReference>
<evidence type="ECO:0000313" key="2">
    <source>
        <dbReference type="EMBL" id="MBB2931379.1"/>
    </source>
</evidence>
<dbReference type="InterPro" id="IPR011852">
    <property type="entry name" value="TRAP_TAXI"/>
</dbReference>
<keyword evidence="1" id="KW-1133">Transmembrane helix</keyword>
<dbReference type="RefSeq" id="WP_110386382.1">
    <property type="nucleotide sequence ID" value="NZ_JACHVZ010000019.1"/>
</dbReference>
<gene>
    <name evidence="2" type="ORF">FHX59_005850</name>
</gene>
<name>A0ABR6FXV9_9BURK</name>
<feature type="transmembrane region" description="Helical" evidence="1">
    <location>
        <begin position="328"/>
        <end position="346"/>
    </location>
</feature>
<evidence type="ECO:0000256" key="1">
    <source>
        <dbReference type="SAM" id="Phobius"/>
    </source>
</evidence>
<reference evidence="2 3" key="1">
    <citation type="submission" date="2020-08" db="EMBL/GenBank/DDBJ databases">
        <title>Genomic Encyclopedia of Type Strains, Phase IV (KMG-V): Genome sequencing to study the core and pangenomes of soil and plant-associated prokaryotes.</title>
        <authorList>
            <person name="Whitman W."/>
        </authorList>
    </citation>
    <scope>NUCLEOTIDE SEQUENCE [LARGE SCALE GENOMIC DNA]</scope>
    <source>
        <strain evidence="2 3">SRMrh-85</strain>
    </source>
</reference>
<dbReference type="PANTHER" id="PTHR42941:SF1">
    <property type="entry name" value="SLL1037 PROTEIN"/>
    <property type="match status" value="1"/>
</dbReference>
<keyword evidence="1" id="KW-0472">Membrane</keyword>
<comment type="caution">
    <text evidence="2">The sequence shown here is derived from an EMBL/GenBank/DDBJ whole genome shotgun (WGS) entry which is preliminary data.</text>
</comment>
<protein>
    <submittedName>
        <fullName evidence="2">TRAP transporter TAXI family solute receptor</fullName>
    </submittedName>
</protein>
<dbReference type="Proteomes" id="UP000533533">
    <property type="component" value="Unassembled WGS sequence"/>
</dbReference>
<dbReference type="SUPFAM" id="SSF53850">
    <property type="entry name" value="Periplasmic binding protein-like II"/>
    <property type="match status" value="1"/>
</dbReference>